<dbReference type="EMBL" id="AOID01000026">
    <property type="protein sequence ID" value="ELY68039.1"/>
    <property type="molecule type" value="Genomic_DNA"/>
</dbReference>
<sequence>MGDAARHERDIALANHRDDVSSDGLEPPQIHTVGTAPVSKSAALALAIGTADAEDDGSTGADRRRQRRYPRAIGSVLKRWVAR</sequence>
<organism evidence="2 3">
    <name type="scientific">Natrinema versiforme JCM 10478</name>
    <dbReference type="NCBI Taxonomy" id="1227496"/>
    <lineage>
        <taxon>Archaea</taxon>
        <taxon>Methanobacteriati</taxon>
        <taxon>Methanobacteriota</taxon>
        <taxon>Stenosarchaea group</taxon>
        <taxon>Halobacteria</taxon>
        <taxon>Halobacteriales</taxon>
        <taxon>Natrialbaceae</taxon>
        <taxon>Natrinema</taxon>
    </lineage>
</organism>
<feature type="compositionally biased region" description="Basic and acidic residues" evidence="1">
    <location>
        <begin position="1"/>
        <end position="20"/>
    </location>
</feature>
<proteinExistence type="predicted"/>
<dbReference type="PATRIC" id="fig|1227496.3.peg.1728"/>
<reference evidence="2 3" key="1">
    <citation type="journal article" date="2014" name="PLoS Genet.">
        <title>Phylogenetically driven sequencing of extremely halophilic archaea reveals strategies for static and dynamic osmo-response.</title>
        <authorList>
            <person name="Becker E.A."/>
            <person name="Seitzer P.M."/>
            <person name="Tritt A."/>
            <person name="Larsen D."/>
            <person name="Krusor M."/>
            <person name="Yao A.I."/>
            <person name="Wu D."/>
            <person name="Madern D."/>
            <person name="Eisen J.A."/>
            <person name="Darling A.E."/>
            <person name="Facciotti M.T."/>
        </authorList>
    </citation>
    <scope>NUCLEOTIDE SEQUENCE [LARGE SCALE GENOMIC DNA]</scope>
    <source>
        <strain evidence="2 3">JCM 10478</strain>
    </source>
</reference>
<feature type="region of interest" description="Disordered" evidence="1">
    <location>
        <begin position="1"/>
        <end position="33"/>
    </location>
</feature>
<comment type="caution">
    <text evidence="2">The sequence shown here is derived from an EMBL/GenBank/DDBJ whole genome shotgun (WGS) entry which is preliminary data.</text>
</comment>
<dbReference type="Proteomes" id="UP000011632">
    <property type="component" value="Unassembled WGS sequence"/>
</dbReference>
<accession>L9Y1U1</accession>
<gene>
    <name evidence="2" type="ORF">C489_08545</name>
</gene>
<evidence type="ECO:0000256" key="1">
    <source>
        <dbReference type="SAM" id="MobiDB-lite"/>
    </source>
</evidence>
<dbReference type="STRING" id="1227496.C489_08545"/>
<evidence type="ECO:0000313" key="3">
    <source>
        <dbReference type="Proteomes" id="UP000011632"/>
    </source>
</evidence>
<feature type="region of interest" description="Disordered" evidence="1">
    <location>
        <begin position="50"/>
        <end position="69"/>
    </location>
</feature>
<name>L9Y1U1_9EURY</name>
<protein>
    <submittedName>
        <fullName evidence="2">Uncharacterized protein</fullName>
    </submittedName>
</protein>
<keyword evidence="3" id="KW-1185">Reference proteome</keyword>
<dbReference type="AlphaFoldDB" id="L9Y1U1"/>
<evidence type="ECO:0000313" key="2">
    <source>
        <dbReference type="EMBL" id="ELY68039.1"/>
    </source>
</evidence>